<dbReference type="InterPro" id="IPR045079">
    <property type="entry name" value="Oxoprolinase-like"/>
</dbReference>
<reference evidence="2" key="1">
    <citation type="submission" date="2016-01" db="EMBL/GenBank/DDBJ databases">
        <authorList>
            <person name="Peeters C."/>
        </authorList>
    </citation>
    <scope>NUCLEOTIDE SEQUENCE [LARGE SCALE GENOMIC DNA]</scope>
    <source>
        <strain evidence="2">LMG 22940</strain>
    </source>
</reference>
<organism evidence="2 3">
    <name type="scientific">Caballeronia choica</name>
    <dbReference type="NCBI Taxonomy" id="326476"/>
    <lineage>
        <taxon>Bacteria</taxon>
        <taxon>Pseudomonadati</taxon>
        <taxon>Pseudomonadota</taxon>
        <taxon>Betaproteobacteria</taxon>
        <taxon>Burkholderiales</taxon>
        <taxon>Burkholderiaceae</taxon>
        <taxon>Caballeronia</taxon>
    </lineage>
</organism>
<name>A0A158KD14_9BURK</name>
<evidence type="ECO:0000313" key="3">
    <source>
        <dbReference type="Proteomes" id="UP000054770"/>
    </source>
</evidence>
<evidence type="ECO:0000313" key="2">
    <source>
        <dbReference type="EMBL" id="SAL78944.1"/>
    </source>
</evidence>
<accession>A0A158KD14</accession>
<dbReference type="OrthoDB" id="8612863at2"/>
<dbReference type="AlphaFoldDB" id="A0A158KD14"/>
<dbReference type="Proteomes" id="UP000054770">
    <property type="component" value="Unassembled WGS sequence"/>
</dbReference>
<evidence type="ECO:0000259" key="1">
    <source>
        <dbReference type="Pfam" id="PF02538"/>
    </source>
</evidence>
<sequence>MTMPPRQDVVSAAILRSKFEAVVAEMEATLANTAYSPTIGVSRRCATALFTEEGQLIAVSNPLYMYPMAMTAATVIDYFQYDLSAEDVLLTNDPYGGGAGLQTFTLVAPVAYGDSITLYVAVCGHTEDFAGNVRGNLDPGATELWAEAARCTPVRLVREGKLRRDLLQTLSLNSRNPVAFGLDIEAMKAAAEIGRARLGGLLDSYGREPLLAAVDWVLDYSERRMRALIEQLPPGRHEGRGVLAHDAHGGREATVRVALSATGGAVTIDFSGTDAQSPGFVNASRSVSSTFAVLPLIVAFGGEVPCNAGSMRCVNVIAPEGTLVNPRYPAPTGWGLQHAGCEIAEAVSAAIDLALPGHGGRVTSNAMLLFSIHHLARHGRTVEQAEMFDFSNFALGDTDATAEHDGWGLPGIAARVPLPSVELYEAGRGGRVDQFEYAIDSGGPGTQRGSPGTRAVISLPRPPAGELRLTAVVVPRSESGLAPHGGQAGSGNAIEIRSSGEKQLDVLDVVTGWPLQDDATITVVMGGGTGWGDPYARAPEQVLTDVVDGLVSVEAARQRYGVAIDPESLTLDRHATGLIRGEHAAITEIRERKHG</sequence>
<protein>
    <submittedName>
        <fullName evidence="2">5-oxoprolinase (ATP-hydrolyzing)</fullName>
    </submittedName>
</protein>
<proteinExistence type="predicted"/>
<dbReference type="RefSeq" id="WP_087647555.1">
    <property type="nucleotide sequence ID" value="NZ_FCON02000081.1"/>
</dbReference>
<dbReference type="InterPro" id="IPR003692">
    <property type="entry name" value="Hydantoinase_B"/>
</dbReference>
<dbReference type="PANTHER" id="PTHR11365">
    <property type="entry name" value="5-OXOPROLINASE RELATED"/>
    <property type="match status" value="1"/>
</dbReference>
<gene>
    <name evidence="2" type="ORF">AWB68_05530</name>
</gene>
<keyword evidence="3" id="KW-1185">Reference proteome</keyword>
<dbReference type="Pfam" id="PF02538">
    <property type="entry name" value="Hydantoinase_B"/>
    <property type="match status" value="1"/>
</dbReference>
<dbReference type="GO" id="GO:0005829">
    <property type="term" value="C:cytosol"/>
    <property type="evidence" value="ECO:0007669"/>
    <property type="project" value="TreeGrafter"/>
</dbReference>
<dbReference type="EMBL" id="FCON02000081">
    <property type="protein sequence ID" value="SAL78944.1"/>
    <property type="molecule type" value="Genomic_DNA"/>
</dbReference>
<dbReference type="GO" id="GO:0006749">
    <property type="term" value="P:glutathione metabolic process"/>
    <property type="evidence" value="ECO:0007669"/>
    <property type="project" value="TreeGrafter"/>
</dbReference>
<comment type="caution">
    <text evidence="2">The sequence shown here is derived from an EMBL/GenBank/DDBJ whole genome shotgun (WGS) entry which is preliminary data.</text>
</comment>
<feature type="domain" description="Hydantoinase B/oxoprolinase" evidence="1">
    <location>
        <begin position="8"/>
        <end position="534"/>
    </location>
</feature>
<dbReference type="PANTHER" id="PTHR11365:SF23">
    <property type="entry name" value="HYPOTHETICAL 5-OXOPROLINASE (EUROFUNG)-RELATED"/>
    <property type="match status" value="1"/>
</dbReference>
<dbReference type="GO" id="GO:0017168">
    <property type="term" value="F:5-oxoprolinase (ATP-hydrolyzing) activity"/>
    <property type="evidence" value="ECO:0007669"/>
    <property type="project" value="TreeGrafter"/>
</dbReference>